<protein>
    <submittedName>
        <fullName evidence="1">Uncharacterized protein</fullName>
    </submittedName>
</protein>
<dbReference type="EMBL" id="ARQD01000002">
    <property type="protein sequence ID" value="KIX85152.1"/>
    <property type="molecule type" value="Genomic_DNA"/>
</dbReference>
<name>A0A0D2K4J9_9BACT</name>
<reference evidence="1 2" key="1">
    <citation type="journal article" date="2013" name="Proc. Natl. Acad. Sci. U.S.A.">
        <title>Candidate phylum TM6 genome recovered from a hospital sink biofilm provides genomic insights into this uncultivated phylum.</title>
        <authorList>
            <person name="McLean J.S."/>
            <person name="Lombardo M.J."/>
            <person name="Badger J.H."/>
            <person name="Edlund A."/>
            <person name="Novotny M."/>
            <person name="Yee-Greenbaum J."/>
            <person name="Vyahhi N."/>
            <person name="Hall A.P."/>
            <person name="Yang Y."/>
            <person name="Dupont C.L."/>
            <person name="Ziegler M.G."/>
            <person name="Chitsaz H."/>
            <person name="Allen A.E."/>
            <person name="Yooseph S."/>
            <person name="Tesler G."/>
            <person name="Pevzner P.A."/>
            <person name="Friedman R.M."/>
            <person name="Nealson K.H."/>
            <person name="Venter J.C."/>
            <person name="Lasken R.S."/>
        </authorList>
    </citation>
    <scope>NUCLEOTIDE SEQUENCE [LARGE SCALE GENOMIC DNA]</scope>
    <source>
        <strain evidence="1 2">TM6SC1</strain>
    </source>
</reference>
<evidence type="ECO:0000313" key="1">
    <source>
        <dbReference type="EMBL" id="KIX85152.1"/>
    </source>
</evidence>
<keyword evidence="2" id="KW-1185">Reference proteome</keyword>
<gene>
    <name evidence="1" type="ORF">J120_02300</name>
</gene>
<accession>A0A0D2K4J9</accession>
<organism evidence="1 2">
    <name type="scientific">candidate division TM6 bacterium JCVI TM6SC1</name>
    <dbReference type="NCBI Taxonomy" id="1306947"/>
    <lineage>
        <taxon>Bacteria</taxon>
        <taxon>Candidatus Babelota</taxon>
        <taxon>Vermiphilus</taxon>
    </lineage>
</organism>
<comment type="caution">
    <text evidence="1">The sequence shown here is derived from an EMBL/GenBank/DDBJ whole genome shotgun (WGS) entry which is preliminary data.</text>
</comment>
<dbReference type="eggNOG" id="ENOG503432T">
    <property type="taxonomic scope" value="Bacteria"/>
</dbReference>
<proteinExistence type="predicted"/>
<evidence type="ECO:0000313" key="2">
    <source>
        <dbReference type="Proteomes" id="UP000032214"/>
    </source>
</evidence>
<dbReference type="STRING" id="1306947.J120_02300"/>
<dbReference type="Proteomes" id="UP000032214">
    <property type="component" value="Unassembled WGS sequence"/>
</dbReference>
<dbReference type="AlphaFoldDB" id="A0A0D2K4J9"/>
<sequence>MQTNTRALSYLHLFLILICSAWNNSSTALIDLDDPTVTDFVNSTTWRAPSPQSKASIVLLLSNLGFINILQEPLYCRTNTLNQRTLLDLPLFMSEWRTEKCRTFGAYFFYNQTSDMNFTSNSRNINSYLAVGQDSFINSLEEFLINIQALPGFSQFDPNAALAILNLFENFTVQERRAGVMLYGRKRFNDWALNVMAPFYYQERNYFVNQDIQNDIQEIVNSFLPGSGTEEDSQAQEEFQEQFLIADRIGIGDTRIELDYPLYCSETWKVRIGGLATLPTNCTFEKGLLGNEFELLKNRPLLDIQGLSEAITSPSTATQAREQGISYLLGALTQLSSILLNAPLGYHGHLGLGVLARSYSCLGNFINRPWAQNIKFKSRWSVEYLFPRRYTRAFVSAIDYAEFARRDFNDPAQADSNYDFIVEQLTDRLYPQALSAVVWPGVVFRSTSRNMYERENWRFFLGTDLWIRTAEHLYDIKLDLQSTSKLLIKRAQRPLAYASKLMAGIAYKSVRAYNREWIFSLNGDTTYSGSGIGNDFTLTFNIDVYF</sequence>